<evidence type="ECO:0000256" key="3">
    <source>
        <dbReference type="ARBA" id="ARBA00022801"/>
    </source>
</evidence>
<evidence type="ECO:0000256" key="1">
    <source>
        <dbReference type="ARBA" id="ARBA00006586"/>
    </source>
</evidence>
<keyword evidence="5" id="KW-0106">Calcium</keyword>
<reference evidence="7 8" key="1">
    <citation type="submission" date="2018-08" db="EMBL/GenBank/DDBJ databases">
        <authorList>
            <person name="Khan S.A."/>
        </authorList>
    </citation>
    <scope>NUCLEOTIDE SEQUENCE [LARGE SCALE GENOMIC DNA]</scope>
    <source>
        <strain evidence="7 8">GTF-13</strain>
    </source>
</reference>
<sequence>MRLLLKLLLWLMMPLSLGLVATLYYHAPDPVDLEPLLERANHYQVEIIRDSFGVPHIFGRSDPDTAFGLAYAHAEDDFATIQEVILATRGTLAAVKGPDAAKTDYLIRLMRVWEVVEAGYYQRIDQATRNLAEAYADGINLYAARHPDAVSPYLLPVRGQDLVAGFTFKTPLFYGFDRVIGALFDPQTPRQLAKQGEQALSFTPASQPELGSQGVAVAPHRTGDGTTQLLINSHQPLSGPVAWYEAHLHSEQGWNMVGSTFPGSPLILHGHNAQLGWANTVNKPDLVDVYQLTLNPDNPNQYLLDGQWRALEVREARILVKLIGPLRWEFSEPLYFSAHGPVVKRGQEAFALRWAGMEEMRTLEQLYRLNRATTQAEFEAAMAMMAMPSINYVYADRAGNIAHYYNAMMPRRAEGWDWSKDLPGDRSELIWDSYLPFEQLPMTRNPPAGFVFNANNTPYVASSGEGQPSAEQFSPTLGIETAMTNRALRLRRLLSSTPEIDSQALHRIKYDLAYDEAHPAVSALQDLLAQDHSALIKAEPELDNALELLRQWDLRTNRSNRSAALGILTLGSLVDFRQHQQSPPDLLANLQEAINRLQTHFGRLDPEYGQFNRLRRGQQSWALDGGPDTVRAVYGDPNPDTGEQVASVGDSYILFVEWGPDGGVESRSVHNYGSATLDESSPHFADQAPLFASWQEKPLMLERAMLEANSKRRYRP</sequence>
<comment type="similarity">
    <text evidence="1">Belongs to the peptidase S45 family.</text>
</comment>
<dbReference type="SUPFAM" id="SSF56235">
    <property type="entry name" value="N-terminal nucleophile aminohydrolases (Ntn hydrolases)"/>
    <property type="match status" value="1"/>
</dbReference>
<dbReference type="InterPro" id="IPR029055">
    <property type="entry name" value="Ntn_hydrolases_N"/>
</dbReference>
<feature type="binding site" evidence="5">
    <location>
        <position position="287"/>
    </location>
    <ligand>
        <name>Ca(2+)</name>
        <dbReference type="ChEBI" id="CHEBI:29108"/>
    </ligand>
</feature>
<gene>
    <name evidence="7" type="ORF">D0544_02920</name>
</gene>
<organism evidence="7 8">
    <name type="scientific">Aestuariirhabdus litorea</name>
    <dbReference type="NCBI Taxonomy" id="2528527"/>
    <lineage>
        <taxon>Bacteria</taxon>
        <taxon>Pseudomonadati</taxon>
        <taxon>Pseudomonadota</taxon>
        <taxon>Gammaproteobacteria</taxon>
        <taxon>Oceanospirillales</taxon>
        <taxon>Aestuariirhabdaceae</taxon>
        <taxon>Aestuariirhabdus</taxon>
    </lineage>
</organism>
<dbReference type="AlphaFoldDB" id="A0A3P3VNA2"/>
<evidence type="ECO:0000313" key="8">
    <source>
        <dbReference type="Proteomes" id="UP000280792"/>
    </source>
</evidence>
<keyword evidence="3" id="KW-0378">Hydrolase</keyword>
<keyword evidence="4" id="KW-0865">Zymogen</keyword>
<accession>A0A3P3VNA2</accession>
<dbReference type="Proteomes" id="UP000280792">
    <property type="component" value="Unassembled WGS sequence"/>
</dbReference>
<keyword evidence="2" id="KW-0732">Signal</keyword>
<feature type="binding site" evidence="5">
    <location>
        <position position="285"/>
    </location>
    <ligand>
        <name>Ca(2+)</name>
        <dbReference type="ChEBI" id="CHEBI:29108"/>
    </ligand>
</feature>
<evidence type="ECO:0000256" key="6">
    <source>
        <dbReference type="SAM" id="MobiDB-lite"/>
    </source>
</evidence>
<dbReference type="GO" id="GO:0017000">
    <property type="term" value="P:antibiotic biosynthetic process"/>
    <property type="evidence" value="ECO:0007669"/>
    <property type="project" value="InterPro"/>
</dbReference>
<dbReference type="Gene3D" id="3.60.20.10">
    <property type="entry name" value="Glutamine Phosphoribosylpyrophosphate, subunit 1, domain 1"/>
    <property type="match status" value="1"/>
</dbReference>
<evidence type="ECO:0000313" key="7">
    <source>
        <dbReference type="EMBL" id="RRJ84090.1"/>
    </source>
</evidence>
<reference evidence="7 8" key="2">
    <citation type="submission" date="2018-12" db="EMBL/GenBank/DDBJ databases">
        <title>Simiduia agarivorans gen. nov., sp. nov., a marine, agarolytic bacterium isolated from shallow coastal water from Keelung, Taiwan.</title>
        <authorList>
            <person name="Shieh W.Y."/>
        </authorList>
    </citation>
    <scope>NUCLEOTIDE SEQUENCE [LARGE SCALE GENOMIC DNA]</scope>
    <source>
        <strain evidence="7 8">GTF-13</strain>
    </source>
</reference>
<feature type="binding site" evidence="5">
    <location>
        <position position="288"/>
    </location>
    <ligand>
        <name>Ca(2+)</name>
        <dbReference type="ChEBI" id="CHEBI:29108"/>
    </ligand>
</feature>
<comment type="caution">
    <text evidence="7">The sequence shown here is derived from an EMBL/GenBank/DDBJ whole genome shotgun (WGS) entry which is preliminary data.</text>
</comment>
<evidence type="ECO:0000256" key="4">
    <source>
        <dbReference type="ARBA" id="ARBA00023145"/>
    </source>
</evidence>
<dbReference type="GO" id="GO:0016811">
    <property type="term" value="F:hydrolase activity, acting on carbon-nitrogen (but not peptide) bonds, in linear amides"/>
    <property type="evidence" value="ECO:0007669"/>
    <property type="project" value="InterPro"/>
</dbReference>
<dbReference type="InterPro" id="IPR002692">
    <property type="entry name" value="S45"/>
</dbReference>
<dbReference type="PIRSF" id="PIRSF001227">
    <property type="entry name" value="Pen_acylase"/>
    <property type="match status" value="1"/>
</dbReference>
<dbReference type="PANTHER" id="PTHR34218:SF3">
    <property type="entry name" value="ACYL-HOMOSERINE LACTONE ACYLASE PVDQ"/>
    <property type="match status" value="1"/>
</dbReference>
<feature type="compositionally biased region" description="Polar residues" evidence="6">
    <location>
        <begin position="198"/>
        <end position="210"/>
    </location>
</feature>
<dbReference type="RefSeq" id="WP_125014516.1">
    <property type="nucleotide sequence ID" value="NZ_QWEZ01000001.1"/>
</dbReference>
<dbReference type="InterPro" id="IPR043147">
    <property type="entry name" value="Penicillin_amidase_A-knob"/>
</dbReference>
<dbReference type="EMBL" id="QWEZ01000001">
    <property type="protein sequence ID" value="RRJ84090.1"/>
    <property type="molecule type" value="Genomic_DNA"/>
</dbReference>
<dbReference type="GO" id="GO:0046872">
    <property type="term" value="F:metal ion binding"/>
    <property type="evidence" value="ECO:0007669"/>
    <property type="project" value="UniProtKB-KW"/>
</dbReference>
<evidence type="ECO:0000256" key="5">
    <source>
        <dbReference type="PIRSR" id="PIRSR001227-2"/>
    </source>
</evidence>
<dbReference type="Gene3D" id="2.30.120.10">
    <property type="match status" value="1"/>
</dbReference>
<feature type="region of interest" description="Disordered" evidence="6">
    <location>
        <begin position="196"/>
        <end position="218"/>
    </location>
</feature>
<dbReference type="Gene3D" id="1.10.439.10">
    <property type="entry name" value="Penicillin Amidohydrolase, domain 1"/>
    <property type="match status" value="1"/>
</dbReference>
<keyword evidence="8" id="KW-1185">Reference proteome</keyword>
<dbReference type="PANTHER" id="PTHR34218">
    <property type="entry name" value="PEPTIDASE S45 PENICILLIN AMIDASE"/>
    <property type="match status" value="1"/>
</dbReference>
<keyword evidence="5" id="KW-0479">Metal-binding</keyword>
<dbReference type="InterPro" id="IPR023343">
    <property type="entry name" value="Penicillin_amidase_dom1"/>
</dbReference>
<dbReference type="Pfam" id="PF01804">
    <property type="entry name" value="Penicil_amidase"/>
    <property type="match status" value="1"/>
</dbReference>
<dbReference type="InterPro" id="IPR043146">
    <property type="entry name" value="Penicillin_amidase_N_B-knob"/>
</dbReference>
<dbReference type="Gene3D" id="1.10.1400.10">
    <property type="match status" value="1"/>
</dbReference>
<evidence type="ECO:0000256" key="2">
    <source>
        <dbReference type="ARBA" id="ARBA00022729"/>
    </source>
</evidence>
<name>A0A3P3VNA2_9GAMM</name>
<dbReference type="CDD" id="cd01936">
    <property type="entry name" value="Ntn_CA"/>
    <property type="match status" value="1"/>
</dbReference>
<proteinExistence type="inferred from homology"/>
<comment type="cofactor">
    <cofactor evidence="5">
        <name>Ca(2+)</name>
        <dbReference type="ChEBI" id="CHEBI:29108"/>
    </cofactor>
    <text evidence="5">Binds 1 Ca(2+) ion per dimer.</text>
</comment>
<protein>
    <submittedName>
        <fullName evidence="7">Acylase</fullName>
    </submittedName>
</protein>
<dbReference type="InterPro" id="IPR014395">
    <property type="entry name" value="Pen/GL7ACA/AHL_acylase"/>
</dbReference>